<dbReference type="InterPro" id="IPR009080">
    <property type="entry name" value="tRNAsynth_Ia_anticodon-bd"/>
</dbReference>
<evidence type="ECO:0000256" key="7">
    <source>
        <dbReference type="ARBA" id="ARBA00022917"/>
    </source>
</evidence>
<keyword evidence="14" id="KW-1185">Reference proteome</keyword>
<evidence type="ECO:0000256" key="10">
    <source>
        <dbReference type="RuleBase" id="RU363039"/>
    </source>
</evidence>
<name>A0A2U8BST4_9RICK</name>
<evidence type="ECO:0000256" key="6">
    <source>
        <dbReference type="ARBA" id="ARBA00022840"/>
    </source>
</evidence>
<evidence type="ECO:0000256" key="1">
    <source>
        <dbReference type="ARBA" id="ARBA00003314"/>
    </source>
</evidence>
<dbReference type="FunFam" id="2.170.220.10:FF:000002">
    <property type="entry name" value="Methionine--tRNA ligase"/>
    <property type="match status" value="1"/>
</dbReference>
<dbReference type="AlphaFoldDB" id="A0A2U8BST4"/>
<dbReference type="Proteomes" id="UP000244519">
    <property type="component" value="Chromosome"/>
</dbReference>
<evidence type="ECO:0000256" key="8">
    <source>
        <dbReference type="ARBA" id="ARBA00023146"/>
    </source>
</evidence>
<keyword evidence="8 10" id="KW-0030">Aminoacyl-tRNA synthetase</keyword>
<proteinExistence type="inferred from homology"/>
<keyword evidence="6 10" id="KW-0067">ATP-binding</keyword>
<dbReference type="SUPFAM" id="SSF47323">
    <property type="entry name" value="Anticodon-binding domain of a subclass of class I aminoacyl-tRNA synthetases"/>
    <property type="match status" value="1"/>
</dbReference>
<dbReference type="InterPro" id="IPR041872">
    <property type="entry name" value="Anticodon_Met"/>
</dbReference>
<dbReference type="Pfam" id="PF09334">
    <property type="entry name" value="tRNA-synt_1g"/>
    <property type="match status" value="2"/>
</dbReference>
<dbReference type="KEGG" id="fso:Fsol_00598"/>
<keyword evidence="7 10" id="KW-0648">Protein biosynthesis</keyword>
<evidence type="ECO:0000256" key="4">
    <source>
        <dbReference type="ARBA" id="ARBA00022598"/>
    </source>
</evidence>
<dbReference type="RefSeq" id="WP_108673396.1">
    <property type="nucleotide sequence ID" value="NZ_CP025989.1"/>
</dbReference>
<dbReference type="Gene3D" id="1.10.730.10">
    <property type="entry name" value="Isoleucyl-tRNA Synthetase, Domain 1"/>
    <property type="match status" value="1"/>
</dbReference>
<comment type="function">
    <text evidence="1">Is required not only for elongation of protein synthesis but also for the initiation of all mRNA translation through initiator tRNA(fMet) aminoacylation.</text>
</comment>
<dbReference type="CDD" id="cd00814">
    <property type="entry name" value="MetRS_core"/>
    <property type="match status" value="1"/>
</dbReference>
<comment type="similarity">
    <text evidence="10">Belongs to the class-I aminoacyl-tRNA synthetase family.</text>
</comment>
<dbReference type="GO" id="GO:0005524">
    <property type="term" value="F:ATP binding"/>
    <property type="evidence" value="ECO:0007669"/>
    <property type="project" value="UniProtKB-KW"/>
</dbReference>
<evidence type="ECO:0000256" key="9">
    <source>
        <dbReference type="ARBA" id="ARBA00030904"/>
    </source>
</evidence>
<reference evidence="13 14" key="1">
    <citation type="journal article" date="2018" name="Genome Biol. Evol.">
        <title>The Genome Sequence of "Candidatus Fokinia solitaria": Insights on Reductive Evolution in Rickettsiales.</title>
        <authorList>
            <person name="Floriano A.M."/>
            <person name="Castelli M."/>
            <person name="Krenek S."/>
            <person name="Berendonk T.U."/>
            <person name="Bazzocchi C."/>
            <person name="Petroni G."/>
            <person name="Sassera D."/>
        </authorList>
    </citation>
    <scope>NUCLEOTIDE SEQUENCE [LARGE SCALE GENOMIC DNA]</scope>
    <source>
        <strain evidence="13">Rio ETE_ALG 3VII</strain>
    </source>
</reference>
<evidence type="ECO:0000256" key="2">
    <source>
        <dbReference type="ARBA" id="ARBA00012838"/>
    </source>
</evidence>
<protein>
    <recommendedName>
        <fullName evidence="3">Methionine--tRNA ligase</fullName>
        <ecNumber evidence="2">6.1.1.10</ecNumber>
    </recommendedName>
    <alternativeName>
        <fullName evidence="9">Methionyl-tRNA synthetase</fullName>
    </alternativeName>
</protein>
<dbReference type="CDD" id="cd07957">
    <property type="entry name" value="Anticodon_Ia_Met"/>
    <property type="match status" value="1"/>
</dbReference>
<evidence type="ECO:0000259" key="11">
    <source>
        <dbReference type="Pfam" id="PF09334"/>
    </source>
</evidence>
<dbReference type="InterPro" id="IPR033911">
    <property type="entry name" value="MetRS_core"/>
</dbReference>
<evidence type="ECO:0000256" key="5">
    <source>
        <dbReference type="ARBA" id="ARBA00022741"/>
    </source>
</evidence>
<organism evidence="13 14">
    <name type="scientific">Candidatus Fokinia solitaria</name>
    <dbReference type="NCBI Taxonomy" id="1802984"/>
    <lineage>
        <taxon>Bacteria</taxon>
        <taxon>Pseudomonadati</taxon>
        <taxon>Pseudomonadota</taxon>
        <taxon>Alphaproteobacteria</taxon>
        <taxon>Rickettsiales</taxon>
        <taxon>Candidatus Midichloriaceae</taxon>
        <taxon>Candidatus Fokinia</taxon>
    </lineage>
</organism>
<dbReference type="SUPFAM" id="SSF52374">
    <property type="entry name" value="Nucleotidylyl transferase"/>
    <property type="match status" value="1"/>
</dbReference>
<dbReference type="Gene3D" id="3.40.50.620">
    <property type="entry name" value="HUPs"/>
    <property type="match status" value="1"/>
</dbReference>
<keyword evidence="5 10" id="KW-0547">Nucleotide-binding</keyword>
<dbReference type="PANTHER" id="PTHR43326:SF1">
    <property type="entry name" value="METHIONINE--TRNA LIGASE, MITOCHONDRIAL"/>
    <property type="match status" value="1"/>
</dbReference>
<feature type="domain" description="Methionyl/Leucyl tRNA synthetase" evidence="11">
    <location>
        <begin position="9"/>
        <end position="150"/>
    </location>
</feature>
<dbReference type="EC" id="6.1.1.10" evidence="2"/>
<dbReference type="GO" id="GO:0004825">
    <property type="term" value="F:methionine-tRNA ligase activity"/>
    <property type="evidence" value="ECO:0007669"/>
    <property type="project" value="UniProtKB-EC"/>
</dbReference>
<feature type="domain" description="Methionyl-tRNA synthetase anticodon-binding" evidence="12">
    <location>
        <begin position="374"/>
        <end position="472"/>
    </location>
</feature>
<keyword evidence="4 10" id="KW-0436">Ligase</keyword>
<dbReference type="PRINTS" id="PR01041">
    <property type="entry name" value="TRNASYNTHMET"/>
</dbReference>
<accession>A0A2U8BST4</accession>
<dbReference type="Pfam" id="PF19303">
    <property type="entry name" value="Anticodon_3"/>
    <property type="match status" value="1"/>
</dbReference>
<dbReference type="Gene3D" id="2.170.220.10">
    <property type="match status" value="1"/>
</dbReference>
<sequence>MSFEYNSKFYVTTPIYYANGEPHLGHLYTTVIADVIAKYNRLQKRDVCFATGMDEHGQKVELTARKLKVHPQSRVDEIADKFSALYKAADITYDAFIRTTEMRHKDFVVSVWNILYERGWIYKGEYSGWYAERDEAFYSEEEIVNGKAPTGADVVFCSEECYFFKLSALQEELLKIYRDERIVIQPKLKLNEVVSFIERGLKDLCISRNNTKWGIPVPNATEQTIYVWIDALMNYASTLSQNFESKYWPCDVQVIGKDILIFHTVYWPALLIALNIQDLPLKILVHGWWLNDGQKMSKSLNNVIAPQNLIDKYTSDYVRYFLIRETRIGHDASYSDANLQKLVNAELVNNIGNLAQRSVMFVQKYMDNTCQRPSDYDDNMLQQTYGLVSSYVKYMEALKFHEAIDIIMKISEIANKYFNEKQPWHKKDKQAELHFILFHTLELVRVIGILLQPFIPHGAARLLSIFYLQKISNITFDMASAAFMFDQLRIDKQFYQVFPRIVNE</sequence>
<dbReference type="EMBL" id="CP025989">
    <property type="protein sequence ID" value="AWD33383.1"/>
    <property type="molecule type" value="Genomic_DNA"/>
</dbReference>
<evidence type="ECO:0000313" key="13">
    <source>
        <dbReference type="EMBL" id="AWD33383.1"/>
    </source>
</evidence>
<dbReference type="InterPro" id="IPR023457">
    <property type="entry name" value="Met-tRNA_synth_2"/>
</dbReference>
<dbReference type="PANTHER" id="PTHR43326">
    <property type="entry name" value="METHIONYL-TRNA SYNTHETASE"/>
    <property type="match status" value="1"/>
</dbReference>
<gene>
    <name evidence="13" type="ORF">Fsol_00598</name>
</gene>
<dbReference type="InterPro" id="IPR015413">
    <property type="entry name" value="Methionyl/Leucyl_tRNA_Synth"/>
</dbReference>
<evidence type="ECO:0000256" key="3">
    <source>
        <dbReference type="ARBA" id="ARBA00018753"/>
    </source>
</evidence>
<feature type="domain" description="Methionyl/Leucyl tRNA synthetase" evidence="11">
    <location>
        <begin position="156"/>
        <end position="358"/>
    </location>
</feature>
<dbReference type="InterPro" id="IPR014729">
    <property type="entry name" value="Rossmann-like_a/b/a_fold"/>
</dbReference>
<dbReference type="OrthoDB" id="9810191at2"/>
<evidence type="ECO:0000259" key="12">
    <source>
        <dbReference type="Pfam" id="PF19303"/>
    </source>
</evidence>
<dbReference type="GO" id="GO:0006431">
    <property type="term" value="P:methionyl-tRNA aminoacylation"/>
    <property type="evidence" value="ECO:0007669"/>
    <property type="project" value="InterPro"/>
</dbReference>
<evidence type="ECO:0000313" key="14">
    <source>
        <dbReference type="Proteomes" id="UP000244519"/>
    </source>
</evidence>